<feature type="site" description="Important for catalytic activity" evidence="1">
    <location>
        <position position="292"/>
    </location>
</feature>
<dbReference type="GO" id="GO:0005886">
    <property type="term" value="C:plasma membrane"/>
    <property type="evidence" value="ECO:0007669"/>
    <property type="project" value="UniProtKB-SubCell"/>
</dbReference>
<dbReference type="GO" id="GO:0071555">
    <property type="term" value="P:cell wall organization"/>
    <property type="evidence" value="ECO:0007669"/>
    <property type="project" value="UniProtKB-KW"/>
</dbReference>
<keyword evidence="1" id="KW-1133">Transmembrane helix</keyword>
<comment type="subcellular location">
    <subcellularLocation>
        <location evidence="1">Cell membrane</location>
        <topology evidence="1">Single-pass membrane protein</topology>
    </subcellularLocation>
</comment>
<evidence type="ECO:0000256" key="1">
    <source>
        <dbReference type="HAMAP-Rule" id="MF_02065"/>
    </source>
</evidence>
<proteinExistence type="inferred from homology"/>
<evidence type="ECO:0000313" key="3">
    <source>
        <dbReference type="Proteomes" id="UP000192801"/>
    </source>
</evidence>
<dbReference type="InterPro" id="IPR003770">
    <property type="entry name" value="MLTG-like"/>
</dbReference>
<reference evidence="2 3" key="1">
    <citation type="submission" date="2016-12" db="EMBL/GenBank/DDBJ databases">
        <title>The new phylogeny of genus Mycobacterium.</title>
        <authorList>
            <person name="Tortoli E."/>
            <person name="Trovato A."/>
            <person name="Cirillo D.M."/>
        </authorList>
    </citation>
    <scope>NUCLEOTIDE SEQUENCE [LARGE SCALE GENOMIC DNA]</scope>
    <source>
        <strain evidence="2 3">DSM 45130</strain>
    </source>
</reference>
<protein>
    <recommendedName>
        <fullName evidence="1">Endolytic murein transglycosylase</fullName>
        <ecNumber evidence="1">4.2.2.29</ecNumber>
    </recommendedName>
    <alternativeName>
        <fullName evidence="1">Peptidoglycan lytic transglycosylase</fullName>
    </alternativeName>
    <alternativeName>
        <fullName evidence="1">Peptidoglycan polymerization terminase</fullName>
    </alternativeName>
</protein>
<evidence type="ECO:0000313" key="2">
    <source>
        <dbReference type="EMBL" id="ORA70808.1"/>
    </source>
</evidence>
<dbReference type="GO" id="GO:0008932">
    <property type="term" value="F:lytic endotransglycosylase activity"/>
    <property type="evidence" value="ECO:0007669"/>
    <property type="project" value="UniProtKB-UniRule"/>
</dbReference>
<dbReference type="EC" id="4.2.2.29" evidence="1"/>
<name>A0A1X0DEM1_9MYCO</name>
<accession>A0A1X0DEM1</accession>
<sequence>MADRAGRQRALPQQVGPPRDRMTRTRRARAVRNRRRRRTIGLLTMAMLGAVIVAGVMLGGHLLGNRGPVTDYAGDGDHDLLFEVHKGDTTRVIAQALADRGVIATTPSFMTAAEGNENIRMIDPGFYLVRTRASAASTVAALTDPDNRVGKLTVPEGQQLDDVTDLRNKKTTDGIFTLIHKASCYRIDGTENCVSVEDLRSAAGAASPEELKVPDWAVKPVTARGSDYRRLEGLIKAGTWQFNPTASAREVLASLVDTSAVHYAEDGLLEAANTVGLTPYEVLTVASLVQKEANPEDFDRVSRVIYNRLDVPQKLQFDSTVNYLLDKREVATTDADRARKTAWNTYAMDGLPATPICSPGQPALTAAEHPKDGDWLYFVTVNSDGLTLFTRDYHQHLANIEIARRNGVLDSVR</sequence>
<dbReference type="NCBIfam" id="TIGR00247">
    <property type="entry name" value="endolytic transglycosylase MltG"/>
    <property type="match status" value="1"/>
</dbReference>
<keyword evidence="1 2" id="KW-0456">Lyase</keyword>
<keyword evidence="1" id="KW-0961">Cell wall biogenesis/degradation</keyword>
<dbReference type="PANTHER" id="PTHR30518:SF2">
    <property type="entry name" value="ENDOLYTIC MUREIN TRANSGLYCOSYLASE"/>
    <property type="match status" value="1"/>
</dbReference>
<comment type="catalytic activity">
    <reaction evidence="1">
        <text>a peptidoglycan chain = a peptidoglycan chain with N-acetyl-1,6-anhydromuramyl-[peptide] at the reducing end + a peptidoglycan chain with N-acetylglucosamine at the non-reducing end.</text>
        <dbReference type="EC" id="4.2.2.29"/>
    </reaction>
</comment>
<dbReference type="GO" id="GO:0009252">
    <property type="term" value="P:peptidoglycan biosynthetic process"/>
    <property type="evidence" value="ECO:0007669"/>
    <property type="project" value="UniProtKB-UniRule"/>
</dbReference>
<dbReference type="AlphaFoldDB" id="A0A1X0DEM1"/>
<keyword evidence="1" id="KW-0812">Transmembrane</keyword>
<dbReference type="Pfam" id="PF02618">
    <property type="entry name" value="YceG"/>
    <property type="match status" value="1"/>
</dbReference>
<feature type="transmembrane region" description="Helical" evidence="1">
    <location>
        <begin position="39"/>
        <end position="63"/>
    </location>
</feature>
<keyword evidence="3" id="KW-1185">Reference proteome</keyword>
<dbReference type="EMBL" id="MVHS01000018">
    <property type="protein sequence ID" value="ORA70808.1"/>
    <property type="molecule type" value="Genomic_DNA"/>
</dbReference>
<dbReference type="HAMAP" id="MF_02065">
    <property type="entry name" value="MltG"/>
    <property type="match status" value="1"/>
</dbReference>
<comment type="caution">
    <text evidence="2">The sequence shown here is derived from an EMBL/GenBank/DDBJ whole genome shotgun (WGS) entry which is preliminary data.</text>
</comment>
<organism evidence="2 3">
    <name type="scientific">Mycolicibacterium insubricum</name>
    <dbReference type="NCBI Taxonomy" id="444597"/>
    <lineage>
        <taxon>Bacteria</taxon>
        <taxon>Bacillati</taxon>
        <taxon>Actinomycetota</taxon>
        <taxon>Actinomycetes</taxon>
        <taxon>Mycobacteriales</taxon>
        <taxon>Mycobacteriaceae</taxon>
        <taxon>Mycolicibacterium</taxon>
    </lineage>
</organism>
<keyword evidence="1" id="KW-0472">Membrane</keyword>
<dbReference type="STRING" id="444597.BST26_09875"/>
<keyword evidence="1" id="KW-1003">Cell membrane</keyword>
<comment type="function">
    <text evidence="1">Functions as a peptidoglycan terminase that cleaves nascent peptidoglycan strands endolytically to terminate their elongation.</text>
</comment>
<dbReference type="PANTHER" id="PTHR30518">
    <property type="entry name" value="ENDOLYTIC MUREIN TRANSGLYCOSYLASE"/>
    <property type="match status" value="1"/>
</dbReference>
<gene>
    <name evidence="1" type="primary">mltG</name>
    <name evidence="2" type="ORF">BST26_09875</name>
</gene>
<dbReference type="Proteomes" id="UP000192801">
    <property type="component" value="Unassembled WGS sequence"/>
</dbReference>
<comment type="similarity">
    <text evidence="1">Belongs to the transglycosylase MltG family.</text>
</comment>
<dbReference type="RefSeq" id="WP_234805828.1">
    <property type="nucleotide sequence ID" value="NZ_AP022618.1"/>
</dbReference>